<feature type="compositionally biased region" description="Low complexity" evidence="1">
    <location>
        <begin position="63"/>
        <end position="90"/>
    </location>
</feature>
<evidence type="ECO:0000256" key="1">
    <source>
        <dbReference type="SAM" id="MobiDB-lite"/>
    </source>
</evidence>
<sequence>MYCTCSASTWGAFWVPAIAGVEFSSSFESPRTTTGNRLERQPNDHTPPAAGVWSQGPKRQRDTATQQTATRQATRHTTTYQTTRHTATRQTTRHTATRQTRTRPALNKGPRNHTPAMAGVWSYIRSSLLAPTNTDAKPPDNPAYRRPNDGPGGTHPNRRTYEPEYGPSTPHPLQRVWGTTKTHANAQPQTRERPPTNENRREDVQTAVRTSRSTRPQYPTPAAAGVGYYKILARTRANAQPQTHGTTCRERNPRMTPHKQKLQGGPIQPAVRAGVQDPSTLHLLQWVWGTARTRIHPQPQTRRMTRRKRKPQTSPHERKPLPRGSAQMDPAPTRAYEPHPGQLYYEGSDHQGEGGYKEVETGTGERPGTRTGTSVGNSESKEMKEK</sequence>
<evidence type="ECO:0000313" key="3">
    <source>
        <dbReference type="Proteomes" id="UP000886523"/>
    </source>
</evidence>
<feature type="region of interest" description="Disordered" evidence="1">
    <location>
        <begin position="294"/>
        <end position="386"/>
    </location>
</feature>
<feature type="compositionally biased region" description="Polar residues" evidence="1">
    <location>
        <begin position="237"/>
        <end position="246"/>
    </location>
</feature>
<comment type="caution">
    <text evidence="2">The sequence shown here is derived from an EMBL/GenBank/DDBJ whole genome shotgun (WGS) entry which is preliminary data.</text>
</comment>
<feature type="compositionally biased region" description="Polar residues" evidence="1">
    <location>
        <begin position="26"/>
        <end position="36"/>
    </location>
</feature>
<protein>
    <submittedName>
        <fullName evidence="2">Uncharacterized protein</fullName>
    </submittedName>
</protein>
<reference evidence="2" key="1">
    <citation type="journal article" date="2020" name="Nat. Commun.">
        <title>Large-scale genome sequencing of mycorrhizal fungi provides insights into the early evolution of symbiotic traits.</title>
        <authorList>
            <person name="Miyauchi S."/>
            <person name="Kiss E."/>
            <person name="Kuo A."/>
            <person name="Drula E."/>
            <person name="Kohler A."/>
            <person name="Sanchez-Garcia M."/>
            <person name="Morin E."/>
            <person name="Andreopoulos B."/>
            <person name="Barry K.W."/>
            <person name="Bonito G."/>
            <person name="Buee M."/>
            <person name="Carver A."/>
            <person name="Chen C."/>
            <person name="Cichocki N."/>
            <person name="Clum A."/>
            <person name="Culley D."/>
            <person name="Crous P.W."/>
            <person name="Fauchery L."/>
            <person name="Girlanda M."/>
            <person name="Hayes R.D."/>
            <person name="Keri Z."/>
            <person name="LaButti K."/>
            <person name="Lipzen A."/>
            <person name="Lombard V."/>
            <person name="Magnuson J."/>
            <person name="Maillard F."/>
            <person name="Murat C."/>
            <person name="Nolan M."/>
            <person name="Ohm R.A."/>
            <person name="Pangilinan J."/>
            <person name="Pereira M.F."/>
            <person name="Perotto S."/>
            <person name="Peter M."/>
            <person name="Pfister S."/>
            <person name="Riley R."/>
            <person name="Sitrit Y."/>
            <person name="Stielow J.B."/>
            <person name="Szollosi G."/>
            <person name="Zifcakova L."/>
            <person name="Stursova M."/>
            <person name="Spatafora J.W."/>
            <person name="Tedersoo L."/>
            <person name="Vaario L.M."/>
            <person name="Yamada A."/>
            <person name="Yan M."/>
            <person name="Wang P."/>
            <person name="Xu J."/>
            <person name="Bruns T."/>
            <person name="Baldrian P."/>
            <person name="Vilgalys R."/>
            <person name="Dunand C."/>
            <person name="Henrissat B."/>
            <person name="Grigoriev I.V."/>
            <person name="Hibbett D."/>
            <person name="Nagy L.G."/>
            <person name="Martin F.M."/>
        </authorList>
    </citation>
    <scope>NUCLEOTIDE SEQUENCE</scope>
    <source>
        <strain evidence="2">UP504</strain>
    </source>
</reference>
<accession>A0A9P6B8F7</accession>
<feature type="region of interest" description="Disordered" evidence="1">
    <location>
        <begin position="236"/>
        <end position="272"/>
    </location>
</feature>
<feature type="region of interest" description="Disordered" evidence="1">
    <location>
        <begin position="131"/>
        <end position="222"/>
    </location>
</feature>
<feature type="compositionally biased region" description="Basic and acidic residues" evidence="1">
    <location>
        <begin position="347"/>
        <end position="360"/>
    </location>
</feature>
<name>A0A9P6B8F7_9AGAM</name>
<proteinExistence type="predicted"/>
<feature type="compositionally biased region" description="Low complexity" evidence="1">
    <location>
        <begin position="361"/>
        <end position="373"/>
    </location>
</feature>
<gene>
    <name evidence="2" type="ORF">BS47DRAFT_1422667</name>
</gene>
<feature type="compositionally biased region" description="Polar residues" evidence="1">
    <location>
        <begin position="177"/>
        <end position="189"/>
    </location>
</feature>
<evidence type="ECO:0000313" key="2">
    <source>
        <dbReference type="EMBL" id="KAF9518206.1"/>
    </source>
</evidence>
<feature type="compositionally biased region" description="Basic and acidic residues" evidence="1">
    <location>
        <begin position="190"/>
        <end position="204"/>
    </location>
</feature>
<feature type="region of interest" description="Disordered" evidence="1">
    <location>
        <begin position="26"/>
        <end position="116"/>
    </location>
</feature>
<dbReference type="AlphaFoldDB" id="A0A9P6B8F7"/>
<organism evidence="2 3">
    <name type="scientific">Hydnum rufescens UP504</name>
    <dbReference type="NCBI Taxonomy" id="1448309"/>
    <lineage>
        <taxon>Eukaryota</taxon>
        <taxon>Fungi</taxon>
        <taxon>Dikarya</taxon>
        <taxon>Basidiomycota</taxon>
        <taxon>Agaricomycotina</taxon>
        <taxon>Agaricomycetes</taxon>
        <taxon>Cantharellales</taxon>
        <taxon>Hydnaceae</taxon>
        <taxon>Hydnum</taxon>
    </lineage>
</organism>
<dbReference type="EMBL" id="MU128926">
    <property type="protein sequence ID" value="KAF9518206.1"/>
    <property type="molecule type" value="Genomic_DNA"/>
</dbReference>
<feature type="compositionally biased region" description="Polar residues" evidence="1">
    <location>
        <begin position="207"/>
        <end position="217"/>
    </location>
</feature>
<dbReference type="Proteomes" id="UP000886523">
    <property type="component" value="Unassembled WGS sequence"/>
</dbReference>
<keyword evidence="3" id="KW-1185">Reference proteome</keyword>